<dbReference type="InterPro" id="IPR027417">
    <property type="entry name" value="P-loop_NTPase"/>
</dbReference>
<evidence type="ECO:0000313" key="2">
    <source>
        <dbReference type="EMBL" id="TEA09164.1"/>
    </source>
</evidence>
<dbReference type="EMBL" id="PECL01000003">
    <property type="protein sequence ID" value="TEA09164.1"/>
    <property type="molecule type" value="Genomic_DNA"/>
</dbReference>
<keyword evidence="2" id="KW-0378">Hydrolase</keyword>
<evidence type="ECO:0000259" key="1">
    <source>
        <dbReference type="Pfam" id="PF01656"/>
    </source>
</evidence>
<dbReference type="Pfam" id="PF01656">
    <property type="entry name" value="CbiA"/>
    <property type="match status" value="1"/>
</dbReference>
<gene>
    <name evidence="2" type="primary">soj_1</name>
    <name evidence="2" type="ORF">CCUG60884_00333</name>
</gene>
<protein>
    <submittedName>
        <fullName evidence="2">Sporulation initiation inhibitor protein Soj</fullName>
        <ecNumber evidence="2">3.6.-.-</ecNumber>
    </submittedName>
</protein>
<dbReference type="GO" id="GO:0016787">
    <property type="term" value="F:hydrolase activity"/>
    <property type="evidence" value="ECO:0007669"/>
    <property type="project" value="UniProtKB-KW"/>
</dbReference>
<dbReference type="CDD" id="cd02042">
    <property type="entry name" value="ParAB_family"/>
    <property type="match status" value="1"/>
</dbReference>
<dbReference type="AlphaFoldDB" id="A0A4V3I2N3"/>
<dbReference type="PANTHER" id="PTHR13696">
    <property type="entry name" value="P-LOOP CONTAINING NUCLEOSIDE TRIPHOSPHATE HYDROLASE"/>
    <property type="match status" value="1"/>
</dbReference>
<dbReference type="PANTHER" id="PTHR13696:SF96">
    <property type="entry name" value="COBQ_COBB_MIND_PARA NUCLEOTIDE BINDING DOMAIN-CONTAINING PROTEIN"/>
    <property type="match status" value="1"/>
</dbReference>
<organism evidence="2 3">
    <name type="scientific">Mycobacteroides salmoniphilum</name>
    <dbReference type="NCBI Taxonomy" id="404941"/>
    <lineage>
        <taxon>Bacteria</taxon>
        <taxon>Bacillati</taxon>
        <taxon>Actinomycetota</taxon>
        <taxon>Actinomycetes</taxon>
        <taxon>Mycobacteriales</taxon>
        <taxon>Mycobacteriaceae</taxon>
        <taxon>Mycobacteroides</taxon>
    </lineage>
</organism>
<dbReference type="InterPro" id="IPR050678">
    <property type="entry name" value="DNA_Partitioning_ATPase"/>
</dbReference>
<proteinExistence type="predicted"/>
<dbReference type="SUPFAM" id="SSF52540">
    <property type="entry name" value="P-loop containing nucleoside triphosphate hydrolases"/>
    <property type="match status" value="1"/>
</dbReference>
<dbReference type="Gene3D" id="3.40.50.300">
    <property type="entry name" value="P-loop containing nucleotide triphosphate hydrolases"/>
    <property type="match status" value="1"/>
</dbReference>
<reference evidence="2 3" key="1">
    <citation type="journal article" date="2019" name="Sci. Rep.">
        <title>Extended insight into the Mycobacterium chelonae-abscessus complex through whole genome sequencing of Mycobacterium salmoniphilum outbreak and Mycobacterium salmoniphilum-like strains.</title>
        <authorList>
            <person name="Behra P.R.K."/>
            <person name="Das S."/>
            <person name="Pettersson B.M.F."/>
            <person name="Shirreff L."/>
            <person name="DuCote T."/>
            <person name="Jacobsson K.G."/>
            <person name="Ennis D.G."/>
            <person name="Kirsebom L.A."/>
        </authorList>
    </citation>
    <scope>NUCLEOTIDE SEQUENCE [LARGE SCALE GENOMIC DNA]</scope>
    <source>
        <strain evidence="2 3">CCUG 60884</strain>
    </source>
</reference>
<comment type="caution">
    <text evidence="2">The sequence shown here is derived from an EMBL/GenBank/DDBJ whole genome shotgun (WGS) entry which is preliminary data.</text>
</comment>
<feature type="domain" description="CobQ/CobB/MinD/ParA nucleotide binding" evidence="1">
    <location>
        <begin position="18"/>
        <end position="193"/>
    </location>
</feature>
<dbReference type="RefSeq" id="WP_134081105.1">
    <property type="nucleotide sequence ID" value="NZ_PECL01000003.1"/>
</dbReference>
<accession>A0A4V3I2N3</accession>
<dbReference type="Proteomes" id="UP000294604">
    <property type="component" value="Unassembled WGS sequence"/>
</dbReference>
<dbReference type="EC" id="3.6.-.-" evidence="2"/>
<name>A0A4V3I2N3_9MYCO</name>
<sequence length="230" mass="24965">MDSNGQTTTERPSDMLIIGIANQKGGTGKTTVAINLASTINWMGPVMLLDVDPQASATFWAERIGDKAPFDFDASTDPDILSKVRKLKYGVVIVDTPGSLEGHDVLSAVVPNCDVLVLPVEPSALGLQPLVKTAKLAKRFNVPYRALVNKVDPRNDQTDYDEAVAMLDKAKIPYFNTRIRAYKLLTKAPLEGKVVSETGWSRSARHAKDDFQKLGREVVAVAGTTPNGKE</sequence>
<dbReference type="InterPro" id="IPR002586">
    <property type="entry name" value="CobQ/CobB/MinD/ParA_Nub-bd_dom"/>
</dbReference>
<evidence type="ECO:0000313" key="3">
    <source>
        <dbReference type="Proteomes" id="UP000294604"/>
    </source>
</evidence>